<dbReference type="OrthoDB" id="3936150at2759"/>
<dbReference type="Pfam" id="PF07690">
    <property type="entry name" value="MFS_1"/>
    <property type="match status" value="1"/>
</dbReference>
<protein>
    <submittedName>
        <fullName evidence="7">MFS general substrate transporter</fullName>
    </submittedName>
</protein>
<name>A0A2G8S1J9_9APHY</name>
<dbReference type="GO" id="GO:0022857">
    <property type="term" value="F:transmembrane transporter activity"/>
    <property type="evidence" value="ECO:0007669"/>
    <property type="project" value="InterPro"/>
</dbReference>
<evidence type="ECO:0000313" key="7">
    <source>
        <dbReference type="EMBL" id="PIL27635.1"/>
    </source>
</evidence>
<feature type="transmembrane region" description="Helical" evidence="5">
    <location>
        <begin position="292"/>
        <end position="315"/>
    </location>
</feature>
<evidence type="ECO:0000313" key="8">
    <source>
        <dbReference type="Proteomes" id="UP000230002"/>
    </source>
</evidence>
<feature type="transmembrane region" description="Helical" evidence="5">
    <location>
        <begin position="166"/>
        <end position="188"/>
    </location>
</feature>
<evidence type="ECO:0000256" key="1">
    <source>
        <dbReference type="ARBA" id="ARBA00004141"/>
    </source>
</evidence>
<dbReference type="AlphaFoldDB" id="A0A2G8S1J9"/>
<feature type="transmembrane region" description="Helical" evidence="5">
    <location>
        <begin position="109"/>
        <end position="129"/>
    </location>
</feature>
<reference evidence="7 8" key="1">
    <citation type="journal article" date="2015" name="Sci. Rep.">
        <title>Chromosome-level genome map provides insights into diverse defense mechanisms in the medicinal fungus Ganoderma sinense.</title>
        <authorList>
            <person name="Zhu Y."/>
            <person name="Xu J."/>
            <person name="Sun C."/>
            <person name="Zhou S."/>
            <person name="Xu H."/>
            <person name="Nelson D.R."/>
            <person name="Qian J."/>
            <person name="Song J."/>
            <person name="Luo H."/>
            <person name="Xiang L."/>
            <person name="Li Y."/>
            <person name="Xu Z."/>
            <person name="Ji A."/>
            <person name="Wang L."/>
            <person name="Lu S."/>
            <person name="Hayward A."/>
            <person name="Sun W."/>
            <person name="Li X."/>
            <person name="Schwartz D.C."/>
            <person name="Wang Y."/>
            <person name="Chen S."/>
        </authorList>
    </citation>
    <scope>NUCLEOTIDE SEQUENCE [LARGE SCALE GENOMIC DNA]</scope>
    <source>
        <strain evidence="7 8">ZZ0214-1</strain>
    </source>
</reference>
<dbReference type="InterPro" id="IPR011701">
    <property type="entry name" value="MFS"/>
</dbReference>
<feature type="transmembrane region" description="Helical" evidence="5">
    <location>
        <begin position="379"/>
        <end position="400"/>
    </location>
</feature>
<dbReference type="EMBL" id="AYKW01000034">
    <property type="protein sequence ID" value="PIL27635.1"/>
    <property type="molecule type" value="Genomic_DNA"/>
</dbReference>
<keyword evidence="3 5" id="KW-1133">Transmembrane helix</keyword>
<keyword evidence="8" id="KW-1185">Reference proteome</keyword>
<keyword evidence="4 5" id="KW-0472">Membrane</keyword>
<dbReference type="PANTHER" id="PTHR23502">
    <property type="entry name" value="MAJOR FACILITATOR SUPERFAMILY"/>
    <property type="match status" value="1"/>
</dbReference>
<evidence type="ECO:0000256" key="4">
    <source>
        <dbReference type="ARBA" id="ARBA00023136"/>
    </source>
</evidence>
<feature type="transmembrane region" description="Helical" evidence="5">
    <location>
        <begin position="71"/>
        <end position="97"/>
    </location>
</feature>
<dbReference type="InterPro" id="IPR036259">
    <property type="entry name" value="MFS_trans_sf"/>
</dbReference>
<feature type="transmembrane region" description="Helical" evidence="5">
    <location>
        <begin position="412"/>
        <end position="434"/>
    </location>
</feature>
<evidence type="ECO:0000256" key="5">
    <source>
        <dbReference type="SAM" id="Phobius"/>
    </source>
</evidence>
<feature type="transmembrane region" description="Helical" evidence="5">
    <location>
        <begin position="229"/>
        <end position="249"/>
    </location>
</feature>
<proteinExistence type="predicted"/>
<dbReference type="PROSITE" id="PS50850">
    <property type="entry name" value="MFS"/>
    <property type="match status" value="1"/>
</dbReference>
<organism evidence="7 8">
    <name type="scientific">Ganoderma sinense ZZ0214-1</name>
    <dbReference type="NCBI Taxonomy" id="1077348"/>
    <lineage>
        <taxon>Eukaryota</taxon>
        <taxon>Fungi</taxon>
        <taxon>Dikarya</taxon>
        <taxon>Basidiomycota</taxon>
        <taxon>Agaricomycotina</taxon>
        <taxon>Agaricomycetes</taxon>
        <taxon>Polyporales</taxon>
        <taxon>Polyporaceae</taxon>
        <taxon>Ganoderma</taxon>
    </lineage>
</organism>
<evidence type="ECO:0000256" key="2">
    <source>
        <dbReference type="ARBA" id="ARBA00022692"/>
    </source>
</evidence>
<dbReference type="PANTHER" id="PTHR23502:SF74">
    <property type="entry name" value="MAJOR FACILITATOR SUPERFAMILY (MFS) PROFILE DOMAIN-CONTAINING PROTEIN"/>
    <property type="match status" value="1"/>
</dbReference>
<gene>
    <name evidence="7" type="ORF">GSI_10787</name>
</gene>
<evidence type="ECO:0000259" key="6">
    <source>
        <dbReference type="PROSITE" id="PS50850"/>
    </source>
</evidence>
<dbReference type="Gene3D" id="1.20.1250.20">
    <property type="entry name" value="MFS general substrate transporter like domains"/>
    <property type="match status" value="1"/>
</dbReference>
<dbReference type="STRING" id="1077348.A0A2G8S1J9"/>
<feature type="transmembrane region" description="Helical" evidence="5">
    <location>
        <begin position="441"/>
        <end position="462"/>
    </location>
</feature>
<accession>A0A2G8S1J9</accession>
<dbReference type="SUPFAM" id="SSF103473">
    <property type="entry name" value="MFS general substrate transporter"/>
    <property type="match status" value="1"/>
</dbReference>
<keyword evidence="2 5" id="KW-0812">Transmembrane</keyword>
<feature type="domain" description="Major facilitator superfamily (MFS) profile" evidence="6">
    <location>
        <begin position="75"/>
        <end position="503"/>
    </location>
</feature>
<evidence type="ECO:0000256" key="3">
    <source>
        <dbReference type="ARBA" id="ARBA00022989"/>
    </source>
</evidence>
<dbReference type="InterPro" id="IPR020846">
    <property type="entry name" value="MFS_dom"/>
</dbReference>
<feature type="transmembrane region" description="Helical" evidence="5">
    <location>
        <begin position="474"/>
        <end position="496"/>
    </location>
</feature>
<comment type="caution">
    <text evidence="7">The sequence shown here is derived from an EMBL/GenBank/DDBJ whole genome shotgun (WGS) entry which is preliminary data.</text>
</comment>
<dbReference type="GO" id="GO:0005886">
    <property type="term" value="C:plasma membrane"/>
    <property type="evidence" value="ECO:0007669"/>
    <property type="project" value="TreeGrafter"/>
</dbReference>
<dbReference type="Proteomes" id="UP000230002">
    <property type="component" value="Unassembled WGS sequence"/>
</dbReference>
<comment type="subcellular location">
    <subcellularLocation>
        <location evidence="1">Membrane</location>
        <topology evidence="1">Multi-pass membrane protein</topology>
    </subcellularLocation>
</comment>
<sequence>MDYKDDESELAYTGIETTALNHQSNSEDPVGSILVHSERSPTSNGKSQLDPFLVTFETAADIDPRKWSKLYLFYISLAANLLAWYSLLSSGFLAAFGPQIVAELKLKPWMVNLALSHYEICLCVASPLWGWLSDQHGRKRVLLICVNGVALFQMGCALSQSAPAMIFCRLMVGLFASGIFPITTAISADKCDFTVSEHGIGGFVLQFVLPPSGPGMSSMMINPKLGWRGIIWIFAIIAGVYGALIALTFPETHRPTILVNHAGHLRKQMHDHRYHAPIELSREGGRGVASSVILLMCEPVLILSAVYLALIVASLNIYYETVPVVSRAYHPKSVILIANLIVAILQTIGSSLLEGLLMPRVFRHIVLRRYPPESIPPEMRLIVAVISTPLLAIGLFWFGWSAFPNVNPGATITGSAVVGLSSIFLSIIVVVYIIDVYERTTATAIGWVFSIGNVFLVVLPVVSERMFRFLGVHWASTLSGLVTIVTIPILVVLMSFASEVEASVSNAGSGVG</sequence>
<feature type="transmembrane region" description="Helical" evidence="5">
    <location>
        <begin position="335"/>
        <end position="358"/>
    </location>
</feature>